<accession>A0ABS3XFM5</accession>
<name>A0ABS3XFM5_9ACTN</name>
<gene>
    <name evidence="2" type="ORF">ITI46_21385</name>
</gene>
<evidence type="ECO:0000313" key="3">
    <source>
        <dbReference type="Proteomes" id="UP001519064"/>
    </source>
</evidence>
<evidence type="ECO:0000313" key="2">
    <source>
        <dbReference type="EMBL" id="MBO8194193.1"/>
    </source>
</evidence>
<dbReference type="EMBL" id="JADKMA010000114">
    <property type="protein sequence ID" value="MBO8194193.1"/>
    <property type="molecule type" value="Genomic_DNA"/>
</dbReference>
<feature type="region of interest" description="Disordered" evidence="1">
    <location>
        <begin position="1"/>
        <end position="22"/>
    </location>
</feature>
<evidence type="ECO:0000256" key="1">
    <source>
        <dbReference type="SAM" id="MobiDB-lite"/>
    </source>
</evidence>
<keyword evidence="3" id="KW-1185">Reference proteome</keyword>
<proteinExistence type="predicted"/>
<organism evidence="2 3">
    <name type="scientific">Streptomyces oryzae</name>
    <dbReference type="NCBI Taxonomy" id="1434886"/>
    <lineage>
        <taxon>Bacteria</taxon>
        <taxon>Bacillati</taxon>
        <taxon>Actinomycetota</taxon>
        <taxon>Actinomycetes</taxon>
        <taxon>Kitasatosporales</taxon>
        <taxon>Streptomycetaceae</taxon>
        <taxon>Streptomyces</taxon>
    </lineage>
</organism>
<reference evidence="2 3" key="1">
    <citation type="submission" date="2020-11" db="EMBL/GenBank/DDBJ databases">
        <title>Streptomyces spirodelae sp. nov., isolated from duckweed.</title>
        <authorList>
            <person name="Saimee Y."/>
            <person name="Duangmal K."/>
        </authorList>
    </citation>
    <scope>NUCLEOTIDE SEQUENCE [LARGE SCALE GENOMIC DNA]</scope>
    <source>
        <strain evidence="2 3">S16-07</strain>
    </source>
</reference>
<comment type="caution">
    <text evidence="2">The sequence shown here is derived from an EMBL/GenBank/DDBJ whole genome shotgun (WGS) entry which is preliminary data.</text>
</comment>
<feature type="compositionally biased region" description="Basic and acidic residues" evidence="1">
    <location>
        <begin position="10"/>
        <end position="22"/>
    </location>
</feature>
<sequence length="152" mass="15192">MPLRTLSTSRPDEPARVHGDESAPVHGMAATLVAVLTLLLALSALGSSQPAVDELGCPDGRAAATAAATNSCVRVAVHAPGEGRHPGHDPSSAQVCPGATATHRPLCHTLLPTVASPAVSCLLPGAATPAVAAPGNPPECCPLAAQRQILRC</sequence>
<dbReference type="Proteomes" id="UP001519064">
    <property type="component" value="Unassembled WGS sequence"/>
</dbReference>
<dbReference type="RefSeq" id="WP_209241298.1">
    <property type="nucleotide sequence ID" value="NZ_JADKMA010000114.1"/>
</dbReference>
<protein>
    <submittedName>
        <fullName evidence="2">Uncharacterized protein</fullName>
    </submittedName>
</protein>